<dbReference type="InterPro" id="IPR007890">
    <property type="entry name" value="CHASE2"/>
</dbReference>
<dbReference type="EMBL" id="JABAIL010000018">
    <property type="protein sequence ID" value="NLR95006.1"/>
    <property type="molecule type" value="Genomic_DNA"/>
</dbReference>
<organism evidence="3 4">
    <name type="scientific">Flammeovirga agarivorans</name>
    <dbReference type="NCBI Taxonomy" id="2726742"/>
    <lineage>
        <taxon>Bacteria</taxon>
        <taxon>Pseudomonadati</taxon>
        <taxon>Bacteroidota</taxon>
        <taxon>Cytophagia</taxon>
        <taxon>Cytophagales</taxon>
        <taxon>Flammeovirgaceae</taxon>
        <taxon>Flammeovirga</taxon>
    </lineage>
</organism>
<name>A0A7X8SRD7_9BACT</name>
<gene>
    <name evidence="3" type="ORF">HGP29_27625</name>
</gene>
<comment type="caution">
    <text evidence="3">The sequence shown here is derived from an EMBL/GenBank/DDBJ whole genome shotgun (WGS) entry which is preliminary data.</text>
</comment>
<keyword evidence="4" id="KW-1185">Reference proteome</keyword>
<dbReference type="Pfam" id="PF05226">
    <property type="entry name" value="CHASE2"/>
    <property type="match status" value="1"/>
</dbReference>
<keyword evidence="1" id="KW-1133">Transmembrane helix</keyword>
<keyword evidence="1" id="KW-0472">Membrane</keyword>
<feature type="transmembrane region" description="Helical" evidence="1">
    <location>
        <begin position="371"/>
        <end position="397"/>
    </location>
</feature>
<evidence type="ECO:0000313" key="4">
    <source>
        <dbReference type="Proteomes" id="UP000585050"/>
    </source>
</evidence>
<keyword evidence="1" id="KW-0812">Transmembrane</keyword>
<feature type="transmembrane region" description="Helical" evidence="1">
    <location>
        <begin position="309"/>
        <end position="330"/>
    </location>
</feature>
<evidence type="ECO:0000259" key="2">
    <source>
        <dbReference type="SMART" id="SM01080"/>
    </source>
</evidence>
<accession>A0A7X8SRD7</accession>
<protein>
    <submittedName>
        <fullName evidence="3">CHASE2 domain-containing protein</fullName>
    </submittedName>
</protein>
<proteinExistence type="predicted"/>
<evidence type="ECO:0000256" key="1">
    <source>
        <dbReference type="SAM" id="Phobius"/>
    </source>
</evidence>
<sequence length="405" mass="46785">MTKIRLINKEAFLGTVFIFLFMWALQASNIQVELINVFEQVFENFELTDVYYSKLRSQQSESFEDEVILVNIGNLDRKGIAKSILRLSEGKPKVMGIDATFVGPRPQDPAGDFLLAQALNKVGNSFVMATMPDDWDLNRNEFDTLVMPYAPFAARTDHGHVYTGILTDEDFTTWRNFPTYIEVDGKKEYALSVKLAQKFAPEKTEKFLARNNQVESIYFKGNLDKFIKLDISDFEDPNRTFEIVKDKIVLLGYMGDGYTDRHWDADKFYTPLNNNVVGRGYPDMFGVVVHANIISMILNETYIDMMPDWLSYVLAFLVCYLNAIIFMWIVENRNLAIWYNAITKSIQLLEAIIILSMTMLLFGSFRYHANFALLFLVVLLSGDLIEIFAEIVLRMFFKAKDKWKK</sequence>
<reference evidence="3 4" key="1">
    <citation type="submission" date="2020-04" db="EMBL/GenBank/DDBJ databases">
        <title>Flammeovirga sp. SR4, a novel species isolated from seawater.</title>
        <authorList>
            <person name="Wang X."/>
        </authorList>
    </citation>
    <scope>NUCLEOTIDE SEQUENCE [LARGE SCALE GENOMIC DNA]</scope>
    <source>
        <strain evidence="3 4">SR4</strain>
    </source>
</reference>
<feature type="domain" description="CHASE2" evidence="2">
    <location>
        <begin position="42"/>
        <end position="325"/>
    </location>
</feature>
<feature type="transmembrane region" description="Helical" evidence="1">
    <location>
        <begin position="342"/>
        <end position="365"/>
    </location>
</feature>
<dbReference type="AlphaFoldDB" id="A0A7X8SRD7"/>
<dbReference type="SMART" id="SM01080">
    <property type="entry name" value="CHASE2"/>
    <property type="match status" value="1"/>
</dbReference>
<evidence type="ECO:0000313" key="3">
    <source>
        <dbReference type="EMBL" id="NLR95006.1"/>
    </source>
</evidence>
<dbReference type="RefSeq" id="WP_168885714.1">
    <property type="nucleotide sequence ID" value="NZ_JABAIL010000018.1"/>
</dbReference>
<dbReference type="Proteomes" id="UP000585050">
    <property type="component" value="Unassembled WGS sequence"/>
</dbReference>